<dbReference type="InterPro" id="IPR019984">
    <property type="entry name" value="Ribosomal_uS17_bact/chlr"/>
</dbReference>
<evidence type="ECO:0000256" key="1">
    <source>
        <dbReference type="ARBA" id="ARBA00010254"/>
    </source>
</evidence>
<dbReference type="Gene3D" id="2.40.50.140">
    <property type="entry name" value="Nucleic acid-binding proteins"/>
    <property type="match status" value="1"/>
</dbReference>
<dbReference type="GO" id="GO:0022627">
    <property type="term" value="C:cytosolic small ribosomal subunit"/>
    <property type="evidence" value="ECO:0007669"/>
    <property type="project" value="UniProtKB-UniRule"/>
</dbReference>
<evidence type="ECO:0000313" key="9">
    <source>
        <dbReference type="EMBL" id="BBH93510.1"/>
    </source>
</evidence>
<dbReference type="HAMAP" id="MF_01345_B">
    <property type="entry name" value="Ribosomal_uS17_B"/>
    <property type="match status" value="1"/>
</dbReference>
<dbReference type="PANTHER" id="PTHR10744:SF1">
    <property type="entry name" value="SMALL RIBOSOMAL SUBUNIT PROTEIN US17M"/>
    <property type="match status" value="1"/>
</dbReference>
<gene>
    <name evidence="6" type="primary">rpsQ</name>
    <name evidence="9" type="ORF">KTA_17090</name>
</gene>
<comment type="function">
    <text evidence="6">One of the primary rRNA binding proteins, it binds specifically to the 5'-end of 16S ribosomal RNA.</text>
</comment>
<dbReference type="NCBIfam" id="TIGR03635">
    <property type="entry name" value="uS17_bact"/>
    <property type="match status" value="1"/>
</dbReference>
<keyword evidence="3 6" id="KW-0694">RNA-binding</keyword>
<evidence type="ECO:0000256" key="4">
    <source>
        <dbReference type="ARBA" id="ARBA00022980"/>
    </source>
</evidence>
<dbReference type="Pfam" id="PF00366">
    <property type="entry name" value="Ribosomal_S17"/>
    <property type="match status" value="1"/>
</dbReference>
<feature type="region of interest" description="Disordered" evidence="8">
    <location>
        <begin position="121"/>
        <end position="148"/>
    </location>
</feature>
<reference evidence="9" key="1">
    <citation type="submission" date="2018-12" db="EMBL/GenBank/DDBJ databases">
        <title>Novel natural products biosynthetic potential of the class Ktedonobacteria.</title>
        <authorList>
            <person name="Zheng Y."/>
            <person name="Saitou A."/>
            <person name="Wang C.M."/>
            <person name="Toyoda A."/>
            <person name="Minakuchi Y."/>
            <person name="Sekiguchi Y."/>
            <person name="Ueda K."/>
            <person name="Takano H."/>
            <person name="Sakai Y."/>
            <person name="Yokota A."/>
            <person name="Yabe S."/>
        </authorList>
    </citation>
    <scope>NUCLEOTIDE SEQUENCE</scope>
    <source>
        <strain evidence="9">A3-2</strain>
    </source>
</reference>
<keyword evidence="2 6" id="KW-0699">rRNA-binding</keyword>
<proteinExistence type="inferred from homology"/>
<comment type="similarity">
    <text evidence="1 6 7">Belongs to the universal ribosomal protein uS17 family.</text>
</comment>
<dbReference type="SUPFAM" id="SSF50249">
    <property type="entry name" value="Nucleic acid-binding proteins"/>
    <property type="match status" value="1"/>
</dbReference>
<feature type="region of interest" description="Disordered" evidence="8">
    <location>
        <begin position="1"/>
        <end position="26"/>
    </location>
</feature>
<keyword evidence="4 6" id="KW-0689">Ribosomal protein</keyword>
<feature type="compositionally biased region" description="Polar residues" evidence="8">
    <location>
        <begin position="1"/>
        <end position="19"/>
    </location>
</feature>
<dbReference type="InterPro" id="IPR012340">
    <property type="entry name" value="NA-bd_OB-fold"/>
</dbReference>
<evidence type="ECO:0000256" key="2">
    <source>
        <dbReference type="ARBA" id="ARBA00022730"/>
    </source>
</evidence>
<dbReference type="AlphaFoldDB" id="A0A455T0R7"/>
<dbReference type="GO" id="GO:0019843">
    <property type="term" value="F:rRNA binding"/>
    <property type="evidence" value="ECO:0007669"/>
    <property type="project" value="UniProtKB-UniRule"/>
</dbReference>
<evidence type="ECO:0000256" key="5">
    <source>
        <dbReference type="ARBA" id="ARBA00023274"/>
    </source>
</evidence>
<comment type="subunit">
    <text evidence="6">Part of the 30S ribosomal subunit.</text>
</comment>
<dbReference type="GO" id="GO:0003735">
    <property type="term" value="F:structural constituent of ribosome"/>
    <property type="evidence" value="ECO:0007669"/>
    <property type="project" value="UniProtKB-UniRule"/>
</dbReference>
<dbReference type="NCBIfam" id="NF004123">
    <property type="entry name" value="PRK05610.1"/>
    <property type="match status" value="1"/>
</dbReference>
<dbReference type="GO" id="GO:0006412">
    <property type="term" value="P:translation"/>
    <property type="evidence" value="ECO:0007669"/>
    <property type="project" value="UniProtKB-UniRule"/>
</dbReference>
<dbReference type="InterPro" id="IPR000266">
    <property type="entry name" value="Ribosomal_uS17"/>
</dbReference>
<evidence type="ECO:0000256" key="6">
    <source>
        <dbReference type="HAMAP-Rule" id="MF_01345"/>
    </source>
</evidence>
<evidence type="ECO:0000256" key="7">
    <source>
        <dbReference type="RuleBase" id="RU003872"/>
    </source>
</evidence>
<accession>A0A455T0R7</accession>
<dbReference type="PROSITE" id="PS00056">
    <property type="entry name" value="RIBOSOMAL_S17"/>
    <property type="match status" value="1"/>
</dbReference>
<protein>
    <recommendedName>
        <fullName evidence="6">Small ribosomal subunit protein uS17</fullName>
    </recommendedName>
</protein>
<dbReference type="PANTHER" id="PTHR10744">
    <property type="entry name" value="40S RIBOSOMAL PROTEIN S11 FAMILY MEMBER"/>
    <property type="match status" value="1"/>
</dbReference>
<sequence>MTQGTTEQNATALSSTAKQPQRRRQQKVGLVISNKMDKTIVVAVERLKMHPLYKKTYRQTKHFYAHDEHNVCQIGDIVRIEECRPLSKLKRWRLIEIIKRGSGVVPVEEVLGQEITSELERVQQAQATGRGQGEPGGQHEQQGEEGAE</sequence>
<evidence type="ECO:0000256" key="3">
    <source>
        <dbReference type="ARBA" id="ARBA00022884"/>
    </source>
</evidence>
<dbReference type="InterPro" id="IPR019979">
    <property type="entry name" value="Ribosomal_uS17_CS"/>
</dbReference>
<dbReference type="EMBL" id="AP019377">
    <property type="protein sequence ID" value="BBH93510.1"/>
    <property type="molecule type" value="Genomic_DNA"/>
</dbReference>
<organism evidence="9">
    <name type="scientific">Thermogemmatispora argillosa</name>
    <dbReference type="NCBI Taxonomy" id="2045280"/>
    <lineage>
        <taxon>Bacteria</taxon>
        <taxon>Bacillati</taxon>
        <taxon>Chloroflexota</taxon>
        <taxon>Ktedonobacteria</taxon>
        <taxon>Thermogemmatisporales</taxon>
        <taxon>Thermogemmatisporaceae</taxon>
        <taxon>Thermogemmatispora</taxon>
    </lineage>
</organism>
<name>A0A455T0R7_9CHLR</name>
<dbReference type="CDD" id="cd00364">
    <property type="entry name" value="Ribosomal_uS17"/>
    <property type="match status" value="1"/>
</dbReference>
<keyword evidence="5 6" id="KW-0687">Ribonucleoprotein</keyword>
<evidence type="ECO:0000256" key="8">
    <source>
        <dbReference type="SAM" id="MobiDB-lite"/>
    </source>
</evidence>
<dbReference type="PRINTS" id="PR00973">
    <property type="entry name" value="RIBOSOMALS17"/>
</dbReference>